<feature type="domain" description="SLH" evidence="6">
    <location>
        <begin position="158"/>
        <end position="221"/>
    </location>
</feature>
<dbReference type="GO" id="GO:0008234">
    <property type="term" value="F:cysteine-type peptidase activity"/>
    <property type="evidence" value="ECO:0007669"/>
    <property type="project" value="UniProtKB-KW"/>
</dbReference>
<evidence type="ECO:0000259" key="7">
    <source>
        <dbReference type="PROSITE" id="PS51935"/>
    </source>
</evidence>
<gene>
    <name evidence="8" type="ORF">NEOCIP111885_00298</name>
</gene>
<dbReference type="InterPro" id="IPR051202">
    <property type="entry name" value="Peptidase_C40"/>
</dbReference>
<dbReference type="EMBL" id="CAKJTG010000002">
    <property type="protein sequence ID" value="CAG9606610.1"/>
    <property type="molecule type" value="Genomic_DNA"/>
</dbReference>
<evidence type="ECO:0000259" key="6">
    <source>
        <dbReference type="PROSITE" id="PS51272"/>
    </source>
</evidence>
<proteinExistence type="inferred from homology"/>
<dbReference type="InterPro" id="IPR000064">
    <property type="entry name" value="NLP_P60_dom"/>
</dbReference>
<accession>A0A9C7G6J8</accession>
<dbReference type="PROSITE" id="PS51272">
    <property type="entry name" value="SLH"/>
    <property type="match status" value="3"/>
</dbReference>
<dbReference type="Pfam" id="PF00395">
    <property type="entry name" value="SLH"/>
    <property type="match status" value="3"/>
</dbReference>
<dbReference type="GO" id="GO:0006508">
    <property type="term" value="P:proteolysis"/>
    <property type="evidence" value="ECO:0007669"/>
    <property type="project" value="UniProtKB-KW"/>
</dbReference>
<dbReference type="InterPro" id="IPR001119">
    <property type="entry name" value="SLH_dom"/>
</dbReference>
<dbReference type="Pfam" id="PF00877">
    <property type="entry name" value="NLPC_P60"/>
    <property type="match status" value="1"/>
</dbReference>
<comment type="caution">
    <text evidence="8">The sequence shown here is derived from an EMBL/GenBank/DDBJ whole genome shotgun (WGS) entry which is preliminary data.</text>
</comment>
<evidence type="ECO:0000256" key="2">
    <source>
        <dbReference type="ARBA" id="ARBA00022670"/>
    </source>
</evidence>
<dbReference type="PANTHER" id="PTHR47053">
    <property type="entry name" value="MUREIN DD-ENDOPEPTIDASE MEPH-RELATED"/>
    <property type="match status" value="1"/>
</dbReference>
<feature type="domain" description="SLH" evidence="6">
    <location>
        <begin position="222"/>
        <end position="280"/>
    </location>
</feature>
<evidence type="ECO:0000256" key="1">
    <source>
        <dbReference type="ARBA" id="ARBA00007074"/>
    </source>
</evidence>
<evidence type="ECO:0000256" key="5">
    <source>
        <dbReference type="ARBA" id="ARBA00022807"/>
    </source>
</evidence>
<feature type="domain" description="SLH" evidence="6">
    <location>
        <begin position="281"/>
        <end position="335"/>
    </location>
</feature>
<keyword evidence="2" id="KW-0645">Protease</keyword>
<keyword evidence="5" id="KW-0788">Thiol protease</keyword>
<sequence length="335" mass="37720">MIRRTTFVLVSLFFIFFFQKETFAKTEEASPVNYDQLLPIAKKFIGVPYAWGGTSPSGFDCSGYISFVYKQLDIDLPRISKDMAKEGEPVKRFDLRVGDLVFFNTYGSDISHAGIYIGNNLFIHSQDGKGVSISALNDPFYWSKRYVGATRVLDYSLEVGQFQDVKKSHWAFEAVQTLSKKELIVGYEGSFFLPEEKITRAEMAAMLAESLNLKMANRSKLFKDVPSDHWAVGPINALFKEGIIKGDNSGNFNPDGVVKREHIAVIFNNAFKLRTSPSVAKDLNFTDVSRDNPAYEAIQKLAASGVAAGYDDNTFKPREDVKRSQYVAFLYRALY</sequence>
<evidence type="ECO:0000313" key="8">
    <source>
        <dbReference type="EMBL" id="CAG9606610.1"/>
    </source>
</evidence>
<reference evidence="8" key="1">
    <citation type="submission" date="2021-10" db="EMBL/GenBank/DDBJ databases">
        <authorList>
            <person name="Criscuolo A."/>
        </authorList>
    </citation>
    <scope>NUCLEOTIDE SEQUENCE</scope>
    <source>
        <strain evidence="8">CIP111885</strain>
    </source>
</reference>
<evidence type="ECO:0008006" key="10">
    <source>
        <dbReference type="Google" id="ProtNLM"/>
    </source>
</evidence>
<evidence type="ECO:0000256" key="3">
    <source>
        <dbReference type="ARBA" id="ARBA00022729"/>
    </source>
</evidence>
<evidence type="ECO:0000256" key="4">
    <source>
        <dbReference type="ARBA" id="ARBA00022801"/>
    </source>
</evidence>
<comment type="similarity">
    <text evidence="1">Belongs to the peptidase C40 family.</text>
</comment>
<dbReference type="Gene3D" id="3.90.1720.10">
    <property type="entry name" value="endopeptidase domain like (from Nostoc punctiforme)"/>
    <property type="match status" value="1"/>
</dbReference>
<keyword evidence="9" id="KW-1185">Reference proteome</keyword>
<dbReference type="AlphaFoldDB" id="A0A9C7G6J8"/>
<dbReference type="RefSeq" id="WP_230494899.1">
    <property type="nucleotide sequence ID" value="NZ_CAKJTG010000002.1"/>
</dbReference>
<protein>
    <recommendedName>
        <fullName evidence="10">Hydrolase Nlp/P60</fullName>
    </recommendedName>
</protein>
<dbReference type="SUPFAM" id="SSF54001">
    <property type="entry name" value="Cysteine proteinases"/>
    <property type="match status" value="1"/>
</dbReference>
<organism evidence="8 9">
    <name type="scientific">Pseudoneobacillus rhizosphaerae</name>
    <dbReference type="NCBI Taxonomy" id="2880968"/>
    <lineage>
        <taxon>Bacteria</taxon>
        <taxon>Bacillati</taxon>
        <taxon>Bacillota</taxon>
        <taxon>Bacilli</taxon>
        <taxon>Bacillales</taxon>
        <taxon>Bacillaceae</taxon>
        <taxon>Pseudoneobacillus</taxon>
    </lineage>
</organism>
<dbReference type="PROSITE" id="PS51935">
    <property type="entry name" value="NLPC_P60"/>
    <property type="match status" value="1"/>
</dbReference>
<dbReference type="PANTHER" id="PTHR47053:SF1">
    <property type="entry name" value="MUREIN DD-ENDOPEPTIDASE MEPH-RELATED"/>
    <property type="match status" value="1"/>
</dbReference>
<name>A0A9C7G6J8_9BACI</name>
<keyword evidence="3" id="KW-0732">Signal</keyword>
<keyword evidence="4" id="KW-0378">Hydrolase</keyword>
<dbReference type="Proteomes" id="UP000789845">
    <property type="component" value="Unassembled WGS sequence"/>
</dbReference>
<dbReference type="InterPro" id="IPR038765">
    <property type="entry name" value="Papain-like_cys_pep_sf"/>
</dbReference>
<feature type="domain" description="NlpC/P60" evidence="7">
    <location>
        <begin position="31"/>
        <end position="153"/>
    </location>
</feature>
<evidence type="ECO:0000313" key="9">
    <source>
        <dbReference type="Proteomes" id="UP000789845"/>
    </source>
</evidence>